<comment type="caution">
    <text evidence="3">The sequence shown here is derived from an EMBL/GenBank/DDBJ whole genome shotgun (WGS) entry which is preliminary data.</text>
</comment>
<dbReference type="Proteomes" id="UP000315400">
    <property type="component" value="Unassembled WGS sequence"/>
</dbReference>
<keyword evidence="1" id="KW-0812">Transmembrane</keyword>
<feature type="transmembrane region" description="Helical" evidence="1">
    <location>
        <begin position="270"/>
        <end position="290"/>
    </location>
</feature>
<dbReference type="Gene3D" id="3.90.550.10">
    <property type="entry name" value="Spore Coat Polysaccharide Biosynthesis Protein SpsA, Chain A"/>
    <property type="match status" value="1"/>
</dbReference>
<accession>A0A540VQG8</accession>
<proteinExistence type="predicted"/>
<organism evidence="3 4">
    <name type="scientific">Spiribacter salinus</name>
    <dbReference type="NCBI Taxonomy" id="1335746"/>
    <lineage>
        <taxon>Bacteria</taxon>
        <taxon>Pseudomonadati</taxon>
        <taxon>Pseudomonadota</taxon>
        <taxon>Gammaproteobacteria</taxon>
        <taxon>Chromatiales</taxon>
        <taxon>Ectothiorhodospiraceae</taxon>
        <taxon>Spiribacter</taxon>
    </lineage>
</organism>
<dbReference type="InterPro" id="IPR029044">
    <property type="entry name" value="Nucleotide-diphossugar_trans"/>
</dbReference>
<dbReference type="GO" id="GO:0016740">
    <property type="term" value="F:transferase activity"/>
    <property type="evidence" value="ECO:0007669"/>
    <property type="project" value="UniProtKB-KW"/>
</dbReference>
<sequence>MHKLIIQIPCYNEADTLPATLADLPREVDGFSSVEWLIIDDGSTDNTAETARRNGVDHIVRHTRNQGLARAFMSGVERGLELGADVIVNTDADNQYNGADIRKLVVPIVEGEADLVIGERPIDDIEHFSQLKKWLQRLGSWVVRKASGTDVPDAPSGFRAISRAAATELNVFNDYTYTLETIIQAGQRSMAIASVPVRVNEDLRPSRLVKTIPSYIKRSVFTIIRIFVIYRPFRFFATIGAVIFGLGLALGLRFVFFWVLGEGAGHVQSLILAAVLLIAGFQTVLVAFLADQLAANRLLLQQLRSRSLKDAVTRAGIDA</sequence>
<dbReference type="PANTHER" id="PTHR48090:SF7">
    <property type="entry name" value="RFBJ PROTEIN"/>
    <property type="match status" value="1"/>
</dbReference>
<evidence type="ECO:0000259" key="2">
    <source>
        <dbReference type="Pfam" id="PF00535"/>
    </source>
</evidence>
<dbReference type="EMBL" id="VIFK01000102">
    <property type="protein sequence ID" value="TQE99012.1"/>
    <property type="molecule type" value="Genomic_DNA"/>
</dbReference>
<feature type="transmembrane region" description="Helical" evidence="1">
    <location>
        <begin position="235"/>
        <end position="258"/>
    </location>
</feature>
<gene>
    <name evidence="3" type="ORF">FKY71_10835</name>
</gene>
<dbReference type="InterPro" id="IPR050256">
    <property type="entry name" value="Glycosyltransferase_2"/>
</dbReference>
<dbReference type="AlphaFoldDB" id="A0A540VQG8"/>
<dbReference type="CDD" id="cd04179">
    <property type="entry name" value="DPM_DPG-synthase_like"/>
    <property type="match status" value="1"/>
</dbReference>
<dbReference type="SUPFAM" id="SSF53448">
    <property type="entry name" value="Nucleotide-diphospho-sugar transferases"/>
    <property type="match status" value="1"/>
</dbReference>
<evidence type="ECO:0000256" key="1">
    <source>
        <dbReference type="SAM" id="Phobius"/>
    </source>
</evidence>
<feature type="domain" description="Glycosyltransferase 2-like" evidence="2">
    <location>
        <begin position="8"/>
        <end position="166"/>
    </location>
</feature>
<reference evidence="3 4" key="1">
    <citation type="submission" date="2019-06" db="EMBL/GenBank/DDBJ databases">
        <title>Metagenome assembled Genome of Spiribacter salinus SL48-SHIP from the microbial mat of Salt Lake 48 (Novosibirsk region, Russia).</title>
        <authorList>
            <person name="Shipova A."/>
            <person name="Rozanov A.S."/>
            <person name="Bryanskaya A.V."/>
            <person name="Peltek S.E."/>
        </authorList>
    </citation>
    <scope>NUCLEOTIDE SEQUENCE [LARGE SCALE GENOMIC DNA]</scope>
    <source>
        <strain evidence="3">SL48-SHIP-2</strain>
    </source>
</reference>
<dbReference type="PANTHER" id="PTHR48090">
    <property type="entry name" value="UNDECAPRENYL-PHOSPHATE 4-DEOXY-4-FORMAMIDO-L-ARABINOSE TRANSFERASE-RELATED"/>
    <property type="match status" value="1"/>
</dbReference>
<keyword evidence="1" id="KW-0472">Membrane</keyword>
<protein>
    <submittedName>
        <fullName evidence="3">Glycosyltransferase family 2 protein</fullName>
    </submittedName>
</protein>
<keyword evidence="1" id="KW-1133">Transmembrane helix</keyword>
<name>A0A540VQG8_9GAMM</name>
<keyword evidence="3" id="KW-0808">Transferase</keyword>
<dbReference type="Pfam" id="PF00535">
    <property type="entry name" value="Glycos_transf_2"/>
    <property type="match status" value="1"/>
</dbReference>
<evidence type="ECO:0000313" key="3">
    <source>
        <dbReference type="EMBL" id="TQE99012.1"/>
    </source>
</evidence>
<evidence type="ECO:0000313" key="4">
    <source>
        <dbReference type="Proteomes" id="UP000315400"/>
    </source>
</evidence>
<dbReference type="InterPro" id="IPR001173">
    <property type="entry name" value="Glyco_trans_2-like"/>
</dbReference>